<gene>
    <name evidence="1" type="ORF">MM415B01788_0017</name>
</gene>
<organism evidence="1">
    <name type="scientific">viral metagenome</name>
    <dbReference type="NCBI Taxonomy" id="1070528"/>
    <lineage>
        <taxon>unclassified sequences</taxon>
        <taxon>metagenomes</taxon>
        <taxon>organismal metagenomes</taxon>
    </lineage>
</organism>
<reference evidence="1" key="1">
    <citation type="submission" date="2020-03" db="EMBL/GenBank/DDBJ databases">
        <title>The deep terrestrial virosphere.</title>
        <authorList>
            <person name="Holmfeldt K."/>
            <person name="Nilsson E."/>
            <person name="Simone D."/>
            <person name="Lopez-Fernandez M."/>
            <person name="Wu X."/>
            <person name="de Brujin I."/>
            <person name="Lundin D."/>
            <person name="Andersson A."/>
            <person name="Bertilsson S."/>
            <person name="Dopson M."/>
        </authorList>
    </citation>
    <scope>NUCLEOTIDE SEQUENCE</scope>
    <source>
        <strain evidence="1">MM415B01788</strain>
    </source>
</reference>
<sequence length="64" mass="7793">MWHNCWIGITNSYYQIPENNIYVEDLAVILREVTDRRRGQATLFNYCPECGKKIDWKKLRREMI</sequence>
<dbReference type="AlphaFoldDB" id="A0A6M3IHE4"/>
<name>A0A6M3IHE4_9ZZZZ</name>
<protein>
    <submittedName>
        <fullName evidence="1">Uncharacterized protein</fullName>
    </submittedName>
</protein>
<proteinExistence type="predicted"/>
<accession>A0A6M3IHE4</accession>
<dbReference type="EMBL" id="MT141239">
    <property type="protein sequence ID" value="QJA56804.1"/>
    <property type="molecule type" value="Genomic_DNA"/>
</dbReference>
<evidence type="ECO:0000313" key="1">
    <source>
        <dbReference type="EMBL" id="QJA56804.1"/>
    </source>
</evidence>